<dbReference type="PANTHER" id="PTHR43875">
    <property type="entry name" value="MALTODEXTRIN IMPORT ATP-BINDING PROTEIN MSMX"/>
    <property type="match status" value="1"/>
</dbReference>
<dbReference type="InterPro" id="IPR047641">
    <property type="entry name" value="ABC_transpr_MalK/UgpC-like"/>
</dbReference>
<keyword evidence="3" id="KW-0813">Transport</keyword>
<dbReference type="InterPro" id="IPR015855">
    <property type="entry name" value="ABC_transpr_MalK-like"/>
</dbReference>
<dbReference type="AlphaFoldDB" id="A0A1G5ZG00"/>
<dbReference type="STRING" id="1165689.SAMN02927914_04896"/>
<dbReference type="InterPro" id="IPR012340">
    <property type="entry name" value="NA-bd_OB-fold"/>
</dbReference>
<organism evidence="7 8">
    <name type="scientific">Mesorhizobium qingshengii</name>
    <dbReference type="NCBI Taxonomy" id="1165689"/>
    <lineage>
        <taxon>Bacteria</taxon>
        <taxon>Pseudomonadati</taxon>
        <taxon>Pseudomonadota</taxon>
        <taxon>Alphaproteobacteria</taxon>
        <taxon>Hyphomicrobiales</taxon>
        <taxon>Phyllobacteriaceae</taxon>
        <taxon>Mesorhizobium</taxon>
    </lineage>
</organism>
<gene>
    <name evidence="7" type="ORF">SAMN02927914_04896</name>
</gene>
<dbReference type="FunFam" id="3.40.50.300:FF:000042">
    <property type="entry name" value="Maltose/maltodextrin ABC transporter, ATP-binding protein"/>
    <property type="match status" value="1"/>
</dbReference>
<protein>
    <submittedName>
        <fullName evidence="7">Multiple sugar transport system ATP-binding protein</fullName>
    </submittedName>
</protein>
<dbReference type="RefSeq" id="WP_091583577.1">
    <property type="nucleotide sequence ID" value="NZ_FMXM01000018.1"/>
</dbReference>
<dbReference type="InterPro" id="IPR017871">
    <property type="entry name" value="ABC_transporter-like_CS"/>
</dbReference>
<dbReference type="InterPro" id="IPR003593">
    <property type="entry name" value="AAA+_ATPase"/>
</dbReference>
<comment type="subcellular location">
    <subcellularLocation>
        <location evidence="1">Cell inner membrane</location>
        <topology evidence="1">Peripheral membrane protein</topology>
    </subcellularLocation>
</comment>
<keyword evidence="4" id="KW-0547">Nucleotide-binding</keyword>
<keyword evidence="7" id="KW-0762">Sugar transport</keyword>
<dbReference type="Pfam" id="PF17912">
    <property type="entry name" value="OB_MalK"/>
    <property type="match status" value="1"/>
</dbReference>
<feature type="domain" description="ABC transporter" evidence="6">
    <location>
        <begin position="9"/>
        <end position="239"/>
    </location>
</feature>
<keyword evidence="5 7" id="KW-0067">ATP-binding</keyword>
<dbReference type="InterPro" id="IPR008995">
    <property type="entry name" value="Mo/tungstate-bd_C_term_dom"/>
</dbReference>
<evidence type="ECO:0000256" key="4">
    <source>
        <dbReference type="ARBA" id="ARBA00022741"/>
    </source>
</evidence>
<accession>A0A1G5ZG00</accession>
<dbReference type="InterPro" id="IPR027417">
    <property type="entry name" value="P-loop_NTPase"/>
</dbReference>
<dbReference type="CDD" id="cd03301">
    <property type="entry name" value="ABC_MalK_N"/>
    <property type="match status" value="1"/>
</dbReference>
<evidence type="ECO:0000256" key="5">
    <source>
        <dbReference type="ARBA" id="ARBA00022840"/>
    </source>
</evidence>
<dbReference type="InterPro" id="IPR040582">
    <property type="entry name" value="OB_MalK-like"/>
</dbReference>
<evidence type="ECO:0000256" key="3">
    <source>
        <dbReference type="ARBA" id="ARBA00022448"/>
    </source>
</evidence>
<dbReference type="GO" id="GO:0140359">
    <property type="term" value="F:ABC-type transporter activity"/>
    <property type="evidence" value="ECO:0007669"/>
    <property type="project" value="InterPro"/>
</dbReference>
<dbReference type="OrthoDB" id="9802264at2"/>
<evidence type="ECO:0000256" key="1">
    <source>
        <dbReference type="ARBA" id="ARBA00004417"/>
    </source>
</evidence>
<dbReference type="Proteomes" id="UP000198588">
    <property type="component" value="Unassembled WGS sequence"/>
</dbReference>
<dbReference type="PROSITE" id="PS50893">
    <property type="entry name" value="ABC_TRANSPORTER_2"/>
    <property type="match status" value="1"/>
</dbReference>
<proteinExistence type="inferred from homology"/>
<dbReference type="InterPro" id="IPR003439">
    <property type="entry name" value="ABC_transporter-like_ATP-bd"/>
</dbReference>
<evidence type="ECO:0000259" key="6">
    <source>
        <dbReference type="PROSITE" id="PS50893"/>
    </source>
</evidence>
<dbReference type="PANTHER" id="PTHR43875:SF1">
    <property type="entry name" value="OSMOPROTECTIVE COMPOUNDS UPTAKE ATP-BINDING PROTEIN GGTA"/>
    <property type="match status" value="1"/>
</dbReference>
<dbReference type="Gene3D" id="2.40.50.140">
    <property type="entry name" value="Nucleic acid-binding proteins"/>
    <property type="match status" value="1"/>
</dbReference>
<evidence type="ECO:0000313" key="8">
    <source>
        <dbReference type="Proteomes" id="UP000198588"/>
    </source>
</evidence>
<dbReference type="SUPFAM" id="SSF50331">
    <property type="entry name" value="MOP-like"/>
    <property type="match status" value="1"/>
</dbReference>
<dbReference type="GO" id="GO:0055052">
    <property type="term" value="C:ATP-binding cassette (ABC) transporter complex, substrate-binding subunit-containing"/>
    <property type="evidence" value="ECO:0007669"/>
    <property type="project" value="TreeGrafter"/>
</dbReference>
<comment type="similarity">
    <text evidence="2">Belongs to the ABC transporter superfamily.</text>
</comment>
<name>A0A1G5ZG00_9HYPH</name>
<dbReference type="SMART" id="SM00382">
    <property type="entry name" value="AAA"/>
    <property type="match status" value="1"/>
</dbReference>
<dbReference type="Gene3D" id="3.40.50.300">
    <property type="entry name" value="P-loop containing nucleotide triphosphate hydrolases"/>
    <property type="match status" value="1"/>
</dbReference>
<dbReference type="SUPFAM" id="SSF52540">
    <property type="entry name" value="P-loop containing nucleoside triphosphate hydrolases"/>
    <property type="match status" value="1"/>
</dbReference>
<sequence length="364" mass="39410">MTAANGTSVSIQDLSLNFGAVTVLETLNLDVANGEFIVLLGPSGCGKSTLLNCIAGLLDVSEGRIFIKGKNVTWEEPKDRGIGMVFQSYALYPQMTVEKNLSFGLRVAGTPKDEIAKRIARAAEILQIEPLLQRKPAALSGGQRQRVAIGRALVRDVDVFLFDEPLSNLDAKLRAELRVEIKLLHRKLQNTMIYVTHDQIEAMTLADRIAVMKGGVIQQLDAPQTIYNRPVNRFVAGFLGSPAMNFIDGQVSAGTAFKTGDVSIPLDRYAFDAAGNGGGPCVFGIRPEHVAFGEAANTMPFATDAAVEIVEPMGSDTLVWTKLGGHNFSFRVEAEKTLRNGEPIRIGFDPARASLFDSQSGNRM</sequence>
<evidence type="ECO:0000256" key="2">
    <source>
        <dbReference type="ARBA" id="ARBA00005417"/>
    </source>
</evidence>
<dbReference type="GO" id="GO:0008643">
    <property type="term" value="P:carbohydrate transport"/>
    <property type="evidence" value="ECO:0007669"/>
    <property type="project" value="InterPro"/>
</dbReference>
<dbReference type="EMBL" id="FMXM01000018">
    <property type="protein sequence ID" value="SDA93223.1"/>
    <property type="molecule type" value="Genomic_DNA"/>
</dbReference>
<dbReference type="PROSITE" id="PS00211">
    <property type="entry name" value="ABC_TRANSPORTER_1"/>
    <property type="match status" value="1"/>
</dbReference>
<dbReference type="Pfam" id="PF00005">
    <property type="entry name" value="ABC_tran"/>
    <property type="match status" value="1"/>
</dbReference>
<dbReference type="NCBIfam" id="NF008653">
    <property type="entry name" value="PRK11650.1"/>
    <property type="match status" value="1"/>
</dbReference>
<dbReference type="Gene3D" id="2.40.50.100">
    <property type="match status" value="1"/>
</dbReference>
<reference evidence="7 8" key="1">
    <citation type="submission" date="2016-10" db="EMBL/GenBank/DDBJ databases">
        <authorList>
            <person name="de Groot N.N."/>
        </authorList>
    </citation>
    <scope>NUCLEOTIDE SEQUENCE [LARGE SCALE GENOMIC DNA]</scope>
    <source>
        <strain evidence="7 8">CGMCC 1.12097</strain>
    </source>
</reference>
<evidence type="ECO:0000313" key="7">
    <source>
        <dbReference type="EMBL" id="SDA93223.1"/>
    </source>
</evidence>
<dbReference type="GO" id="GO:0005524">
    <property type="term" value="F:ATP binding"/>
    <property type="evidence" value="ECO:0007669"/>
    <property type="project" value="UniProtKB-KW"/>
</dbReference>
<dbReference type="GO" id="GO:0016887">
    <property type="term" value="F:ATP hydrolysis activity"/>
    <property type="evidence" value="ECO:0007669"/>
    <property type="project" value="InterPro"/>
</dbReference>